<proteinExistence type="predicted"/>
<name>A0ABY3AC07_9FLAO</name>
<evidence type="ECO:0000313" key="1">
    <source>
        <dbReference type="EMBL" id="TQO36595.1"/>
    </source>
</evidence>
<gene>
    <name evidence="1" type="ORF">GQ41_1173</name>
</gene>
<dbReference type="EMBL" id="VHIF01000001">
    <property type="protein sequence ID" value="TQO36595.1"/>
    <property type="molecule type" value="Genomic_DNA"/>
</dbReference>
<dbReference type="Proteomes" id="UP000315363">
    <property type="component" value="Unassembled WGS sequence"/>
</dbReference>
<dbReference type="RefSeq" id="WP_142188756.1">
    <property type="nucleotide sequence ID" value="NZ_VHIF01000001.1"/>
</dbReference>
<protein>
    <submittedName>
        <fullName evidence="1">Uncharacterized protein</fullName>
    </submittedName>
</protein>
<sequence length="105" mass="12678">MSSIKKDSIYLYQGFRPYVPKKKLADYDNDFLSRKRYTIKFMTALIKKNVNIKYYHKKPKNDNDAYLFNFFLVDFSLRDSKASGALNDFKETPSMLERNFMYRNR</sequence>
<accession>A0ABY3AC07</accession>
<comment type="caution">
    <text evidence="1">The sequence shown here is derived from an EMBL/GenBank/DDBJ whole genome shotgun (WGS) entry which is preliminary data.</text>
</comment>
<keyword evidence="2" id="KW-1185">Reference proteome</keyword>
<evidence type="ECO:0000313" key="2">
    <source>
        <dbReference type="Proteomes" id="UP000315363"/>
    </source>
</evidence>
<reference evidence="1 2" key="1">
    <citation type="submission" date="2019-06" db="EMBL/GenBank/DDBJ databases">
        <title>A large-scale integrated study on North Sea by COGITO (Coastal Microbe Genomic &amp; Taxonomic Observatory).</title>
        <authorList>
            <person name="Teeling H."/>
        </authorList>
    </citation>
    <scope>NUCLEOTIDE SEQUENCE [LARGE SCALE GENOMIC DNA]</scope>
    <source>
        <strain evidence="1 2">MAR_2009_79</strain>
    </source>
</reference>
<organism evidence="1 2">
    <name type="scientific">Arenibacter algicola</name>
    <dbReference type="NCBI Taxonomy" id="616991"/>
    <lineage>
        <taxon>Bacteria</taxon>
        <taxon>Pseudomonadati</taxon>
        <taxon>Bacteroidota</taxon>
        <taxon>Flavobacteriia</taxon>
        <taxon>Flavobacteriales</taxon>
        <taxon>Flavobacteriaceae</taxon>
        <taxon>Arenibacter</taxon>
    </lineage>
</organism>